<dbReference type="Proteomes" id="UP000252139">
    <property type="component" value="Unassembled WGS sequence"/>
</dbReference>
<protein>
    <submittedName>
        <fullName evidence="1">Uncharacterized protein</fullName>
    </submittedName>
</protein>
<organism evidence="1 2">
    <name type="scientific">Rhizopus azygosporus</name>
    <name type="common">Rhizopus microsporus var. azygosporus</name>
    <dbReference type="NCBI Taxonomy" id="86630"/>
    <lineage>
        <taxon>Eukaryota</taxon>
        <taxon>Fungi</taxon>
        <taxon>Fungi incertae sedis</taxon>
        <taxon>Mucoromycota</taxon>
        <taxon>Mucoromycotina</taxon>
        <taxon>Mucoromycetes</taxon>
        <taxon>Mucorales</taxon>
        <taxon>Mucorineae</taxon>
        <taxon>Rhizopodaceae</taxon>
        <taxon>Rhizopus</taxon>
    </lineage>
</organism>
<dbReference type="EMBL" id="PJQL01001705">
    <property type="protein sequence ID" value="RCH87209.1"/>
    <property type="molecule type" value="Genomic_DNA"/>
</dbReference>
<dbReference type="OrthoDB" id="2287167at2759"/>
<name>A0A367JBH6_RHIAZ</name>
<proteinExistence type="predicted"/>
<reference evidence="1 2" key="1">
    <citation type="journal article" date="2018" name="G3 (Bethesda)">
        <title>Phylogenetic and Phylogenomic Definition of Rhizopus Species.</title>
        <authorList>
            <person name="Gryganskyi A.P."/>
            <person name="Golan J."/>
            <person name="Dolatabadi S."/>
            <person name="Mondo S."/>
            <person name="Robb S."/>
            <person name="Idnurm A."/>
            <person name="Muszewska A."/>
            <person name="Steczkiewicz K."/>
            <person name="Masonjones S."/>
            <person name="Liao H.L."/>
            <person name="Gajdeczka M.T."/>
            <person name="Anike F."/>
            <person name="Vuek A."/>
            <person name="Anishchenko I.M."/>
            <person name="Voigt K."/>
            <person name="de Hoog G.S."/>
            <person name="Smith M.E."/>
            <person name="Heitman J."/>
            <person name="Vilgalys R."/>
            <person name="Stajich J.E."/>
        </authorList>
    </citation>
    <scope>NUCLEOTIDE SEQUENCE [LARGE SCALE GENOMIC DNA]</scope>
    <source>
        <strain evidence="1 2">CBS 357.93</strain>
    </source>
</reference>
<comment type="caution">
    <text evidence="1">The sequence shown here is derived from an EMBL/GenBank/DDBJ whole genome shotgun (WGS) entry which is preliminary data.</text>
</comment>
<feature type="non-terminal residue" evidence="1">
    <location>
        <position position="1"/>
    </location>
</feature>
<evidence type="ECO:0000313" key="1">
    <source>
        <dbReference type="EMBL" id="RCH87209.1"/>
    </source>
</evidence>
<accession>A0A367JBH6</accession>
<evidence type="ECO:0000313" key="2">
    <source>
        <dbReference type="Proteomes" id="UP000252139"/>
    </source>
</evidence>
<dbReference type="AlphaFoldDB" id="A0A367JBH6"/>
<keyword evidence="2" id="KW-1185">Reference proteome</keyword>
<sequence>GPHLQLLHLMRTSQQPYDTHIGPILILLMELVLRLYAALSEQCPDAISTVPVQQGSHHNELAPLLTNVLNLYDYVLHVELLLNPQTDIFFGKGYVLLNISTDDIQSIKSLGYEIALAEHSIEAIIRILLVFFVLVR</sequence>
<gene>
    <name evidence="1" type="ORF">CU097_010707</name>
</gene>